<organism evidence="1">
    <name type="scientific">marine sediment metagenome</name>
    <dbReference type="NCBI Taxonomy" id="412755"/>
    <lineage>
        <taxon>unclassified sequences</taxon>
        <taxon>metagenomes</taxon>
        <taxon>ecological metagenomes</taxon>
    </lineage>
</organism>
<reference evidence="1" key="1">
    <citation type="journal article" date="2014" name="Front. Microbiol.">
        <title>High frequency of phylogenetically diverse reductive dehalogenase-homologous genes in deep subseafloor sedimentary metagenomes.</title>
        <authorList>
            <person name="Kawai M."/>
            <person name="Futagami T."/>
            <person name="Toyoda A."/>
            <person name="Takaki Y."/>
            <person name="Nishi S."/>
            <person name="Hori S."/>
            <person name="Arai W."/>
            <person name="Tsubouchi T."/>
            <person name="Morono Y."/>
            <person name="Uchiyama I."/>
            <person name="Ito T."/>
            <person name="Fujiyama A."/>
            <person name="Inagaki F."/>
            <person name="Takami H."/>
        </authorList>
    </citation>
    <scope>NUCLEOTIDE SEQUENCE</scope>
    <source>
        <strain evidence="1">Expedition CK06-06</strain>
    </source>
</reference>
<dbReference type="AlphaFoldDB" id="X0VB11"/>
<dbReference type="EMBL" id="BARS01021859">
    <property type="protein sequence ID" value="GAG08487.1"/>
    <property type="molecule type" value="Genomic_DNA"/>
</dbReference>
<proteinExistence type="predicted"/>
<accession>X0VB11</accession>
<evidence type="ECO:0000313" key="1">
    <source>
        <dbReference type="EMBL" id="GAG08487.1"/>
    </source>
</evidence>
<sequence>MPKTKIVITVEGGLIMDITSNNEEIEVCVLDFDTEDAGGCDITLVDKNTACCNIHSFSAESNKEFVEHYFKELKKVGE</sequence>
<protein>
    <submittedName>
        <fullName evidence="1">Uncharacterized protein</fullName>
    </submittedName>
</protein>
<gene>
    <name evidence="1" type="ORF">S01H1_35041</name>
</gene>
<name>X0VB11_9ZZZZ</name>
<comment type="caution">
    <text evidence="1">The sequence shown here is derived from an EMBL/GenBank/DDBJ whole genome shotgun (WGS) entry which is preliminary data.</text>
</comment>